<dbReference type="AlphaFoldDB" id="A0A3P7NXL2"/>
<evidence type="ECO:0000313" key="1">
    <source>
        <dbReference type="EMBL" id="VDN34791.1"/>
    </source>
</evidence>
<dbReference type="EMBL" id="UYRU01085922">
    <property type="protein sequence ID" value="VDN34791.1"/>
    <property type="molecule type" value="Genomic_DNA"/>
</dbReference>
<proteinExistence type="predicted"/>
<sequence length="77" mass="8594">MMARAADHESVFEAFAPTNKVKQDYALTPTHFSVMFSALLVVAYRDERPGISIVYRTDSHSQHNRSNGGAFVPVTNH</sequence>
<protein>
    <submittedName>
        <fullName evidence="1">Uncharacterized protein</fullName>
    </submittedName>
</protein>
<accession>A0A3P7NXL2</accession>
<reference evidence="1 2" key="1">
    <citation type="submission" date="2018-11" db="EMBL/GenBank/DDBJ databases">
        <authorList>
            <consortium name="Pathogen Informatics"/>
        </authorList>
    </citation>
    <scope>NUCLEOTIDE SEQUENCE [LARGE SCALE GENOMIC DNA]</scope>
</reference>
<dbReference type="Proteomes" id="UP000281553">
    <property type="component" value="Unassembled WGS sequence"/>
</dbReference>
<gene>
    <name evidence="1" type="ORF">DILT_LOCUS16601</name>
</gene>
<keyword evidence="2" id="KW-1185">Reference proteome</keyword>
<dbReference type="OrthoDB" id="6242451at2759"/>
<name>A0A3P7NXL2_DIBLA</name>
<organism evidence="1 2">
    <name type="scientific">Dibothriocephalus latus</name>
    <name type="common">Fish tapeworm</name>
    <name type="synonym">Diphyllobothrium latum</name>
    <dbReference type="NCBI Taxonomy" id="60516"/>
    <lineage>
        <taxon>Eukaryota</taxon>
        <taxon>Metazoa</taxon>
        <taxon>Spiralia</taxon>
        <taxon>Lophotrochozoa</taxon>
        <taxon>Platyhelminthes</taxon>
        <taxon>Cestoda</taxon>
        <taxon>Eucestoda</taxon>
        <taxon>Diphyllobothriidea</taxon>
        <taxon>Diphyllobothriidae</taxon>
        <taxon>Dibothriocephalus</taxon>
    </lineage>
</organism>
<evidence type="ECO:0000313" key="2">
    <source>
        <dbReference type="Proteomes" id="UP000281553"/>
    </source>
</evidence>